<dbReference type="Proteomes" id="UP000230407">
    <property type="component" value="Unassembled WGS sequence"/>
</dbReference>
<evidence type="ECO:0000313" key="3">
    <source>
        <dbReference type="Proteomes" id="UP000230407"/>
    </source>
</evidence>
<evidence type="ECO:0000256" key="1">
    <source>
        <dbReference type="SAM" id="MobiDB-lite"/>
    </source>
</evidence>
<feature type="compositionally biased region" description="Gly residues" evidence="1">
    <location>
        <begin position="95"/>
        <end position="106"/>
    </location>
</feature>
<sequence length="106" mass="11309">MRSEETLFVGGPMDGRTLPVLLGPTGRPPRHYEIPVPDPAGGAPAVYVYRLEAVTGRGPLAALPRGWRYVYEPEGRPRGGPRWPWRKPGGRDGGRSGPGGNRPGGG</sequence>
<evidence type="ECO:0000313" key="2">
    <source>
        <dbReference type="EMBL" id="PJE96099.1"/>
    </source>
</evidence>
<dbReference type="EMBL" id="PGGW01000060">
    <property type="protein sequence ID" value="PJE96099.1"/>
    <property type="molecule type" value="Genomic_DNA"/>
</dbReference>
<gene>
    <name evidence="2" type="ORF">CUT44_20125</name>
</gene>
<feature type="region of interest" description="Disordered" evidence="1">
    <location>
        <begin position="73"/>
        <end position="106"/>
    </location>
</feature>
<feature type="region of interest" description="Disordered" evidence="1">
    <location>
        <begin position="1"/>
        <end position="31"/>
    </location>
</feature>
<dbReference type="AlphaFoldDB" id="A0A2M8LW13"/>
<proteinExistence type="predicted"/>
<comment type="caution">
    <text evidence="2">The sequence shown here is derived from an EMBL/GenBank/DDBJ whole genome shotgun (WGS) entry which is preliminary data.</text>
</comment>
<protein>
    <submittedName>
        <fullName evidence="2">Uncharacterized protein</fullName>
    </submittedName>
</protein>
<keyword evidence="3" id="KW-1185">Reference proteome</keyword>
<organism evidence="2 3">
    <name type="scientific">Streptomyces carminius</name>
    <dbReference type="NCBI Taxonomy" id="2665496"/>
    <lineage>
        <taxon>Bacteria</taxon>
        <taxon>Bacillati</taxon>
        <taxon>Actinomycetota</taxon>
        <taxon>Actinomycetes</taxon>
        <taxon>Kitasatosporales</taxon>
        <taxon>Streptomycetaceae</taxon>
        <taxon>Streptomyces</taxon>
    </lineage>
</organism>
<reference evidence="2 3" key="1">
    <citation type="submission" date="2017-11" db="EMBL/GenBank/DDBJ databases">
        <title>Streptomyces carmine sp. nov., a novel actinomycete isolated from Sophora alopecuroides in Xinjiang, China.</title>
        <authorList>
            <person name="Wang Y."/>
            <person name="Luo X."/>
            <person name="Wan C."/>
            <person name="Zhang L."/>
        </authorList>
    </citation>
    <scope>NUCLEOTIDE SEQUENCE [LARGE SCALE GENOMIC DNA]</scope>
    <source>
        <strain evidence="2 3">TRM SA0054</strain>
    </source>
</reference>
<dbReference type="RefSeq" id="WP_100203285.1">
    <property type="nucleotide sequence ID" value="NZ_PGGW01000060.1"/>
</dbReference>
<accession>A0A2M8LW13</accession>
<name>A0A2M8LW13_9ACTN</name>